<name>A0ABR4UG74_9FLAO</name>
<sequence>MKKSIIIIISSMVLAGCEKGSQSIKDTFDPKVDTTAQLKNEKVPGTVPDHYSATVERQIEEAQHLVTTVIEKHTKTHSDTHKEEGKNTDFLTNEEKLKRAEEDLRKLPQYAGKQIYMYSVIHFYDDGSIRAMLQHPTNPEYIDNYEYKDEKWSEPRPEQISVRDYIQSRLISLEKINFVNVAKAAQVYSEKITRIEGAKPLTSIYISISNRNLRWFPGSINGSRERYSIELNQNGTLKKFERE</sequence>
<organism evidence="1 2">
    <name type="scientific">Chryseobacterium vrystaatense</name>
    <dbReference type="NCBI Taxonomy" id="307480"/>
    <lineage>
        <taxon>Bacteria</taxon>
        <taxon>Pseudomonadati</taxon>
        <taxon>Bacteroidota</taxon>
        <taxon>Flavobacteriia</taxon>
        <taxon>Flavobacteriales</taxon>
        <taxon>Weeksellaceae</taxon>
        <taxon>Chryseobacterium group</taxon>
        <taxon>Chryseobacterium</taxon>
    </lineage>
</organism>
<dbReference type="PROSITE" id="PS51257">
    <property type="entry name" value="PROKAR_LIPOPROTEIN"/>
    <property type="match status" value="1"/>
</dbReference>
<dbReference type="EMBL" id="JPRI01000012">
    <property type="protein sequence ID" value="KFF23524.1"/>
    <property type="molecule type" value="Genomic_DNA"/>
</dbReference>
<protein>
    <recommendedName>
        <fullName evidence="3">Lipoprotein</fullName>
    </recommendedName>
</protein>
<dbReference type="Proteomes" id="UP000028719">
    <property type="component" value="Unassembled WGS sequence"/>
</dbReference>
<evidence type="ECO:0000313" key="1">
    <source>
        <dbReference type="EMBL" id="KFF23524.1"/>
    </source>
</evidence>
<evidence type="ECO:0000313" key="2">
    <source>
        <dbReference type="Proteomes" id="UP000028719"/>
    </source>
</evidence>
<reference evidence="1 2" key="1">
    <citation type="submission" date="2014-07" db="EMBL/GenBank/DDBJ databases">
        <title>Genome of Chryseobacterium vrystaatense LMG 22846.</title>
        <authorList>
            <person name="Pipes S.E."/>
            <person name="Stropko S.J."/>
            <person name="Newman J.D."/>
        </authorList>
    </citation>
    <scope>NUCLEOTIDE SEQUENCE [LARGE SCALE GENOMIC DNA]</scope>
    <source>
        <strain evidence="1 2">LMG 22846</strain>
    </source>
</reference>
<dbReference type="RefSeq" id="WP_034750699.1">
    <property type="nucleotide sequence ID" value="NZ_JPRI01000012.1"/>
</dbReference>
<evidence type="ECO:0008006" key="3">
    <source>
        <dbReference type="Google" id="ProtNLM"/>
    </source>
</evidence>
<proteinExistence type="predicted"/>
<gene>
    <name evidence="1" type="ORF">IW16_25035</name>
</gene>
<keyword evidence="2" id="KW-1185">Reference proteome</keyword>
<comment type="caution">
    <text evidence="1">The sequence shown here is derived from an EMBL/GenBank/DDBJ whole genome shotgun (WGS) entry which is preliminary data.</text>
</comment>
<accession>A0ABR4UG74</accession>